<dbReference type="GO" id="GO:0008081">
    <property type="term" value="F:phosphoric diester hydrolase activity"/>
    <property type="evidence" value="ECO:0007669"/>
    <property type="project" value="TreeGrafter"/>
</dbReference>
<dbReference type="SUPFAM" id="SSF56219">
    <property type="entry name" value="DNase I-like"/>
    <property type="match status" value="1"/>
</dbReference>
<keyword evidence="9" id="KW-0234">DNA repair</keyword>
<keyword evidence="8" id="KW-0460">Magnesium</keyword>
<proteinExistence type="inferred from homology"/>
<dbReference type="EC" id="3.1.11.2" evidence="4"/>
<dbReference type="CDD" id="cd09076">
    <property type="entry name" value="L1-EN"/>
    <property type="match status" value="1"/>
</dbReference>
<dbReference type="InterPro" id="IPR004808">
    <property type="entry name" value="AP_endonuc_1"/>
</dbReference>
<dbReference type="GO" id="GO:0008311">
    <property type="term" value="F:double-stranded DNA 3'-5' DNA exonuclease activity"/>
    <property type="evidence" value="ECO:0007669"/>
    <property type="project" value="UniProtKB-EC"/>
</dbReference>
<evidence type="ECO:0000313" key="13">
    <source>
        <dbReference type="EMBL" id="CAH2275017.1"/>
    </source>
</evidence>
<feature type="region of interest" description="Disordered" evidence="11">
    <location>
        <begin position="1"/>
        <end position="24"/>
    </location>
</feature>
<dbReference type="InterPro" id="IPR036691">
    <property type="entry name" value="Endo/exonu/phosph_ase_sf"/>
</dbReference>
<dbReference type="EMBL" id="OW240914">
    <property type="protein sequence ID" value="CAH2275017.1"/>
    <property type="molecule type" value="Genomic_DNA"/>
</dbReference>
<evidence type="ECO:0000256" key="5">
    <source>
        <dbReference type="ARBA" id="ARBA00022723"/>
    </source>
</evidence>
<sequence>MAESGSPGRPRGVRLPRASSPMGSLGLDIPERRTHLLRELRQKRISIALLQETHFREDSALTIRDRRYSQTYLSNHHSSKKAGVAILLITKLGFMETDKILDPEGRYVFLKGTITNRTYTLACVYAPNRNQSQFIRRTLSTLADFTEGTLILGGDLNVPLDPHLDTSTGRSSIPQREIRSTLRALRCQRLVDCWRVLHPTQEQLTALQGVTIEAATWSDHGAVTMEQDSPLIRPRVMTWRLNDTLLEDVEIRDKIAEALDDYFSHNENGDTPSTTTWEAHKCVLRCYIIQLATKKKKDAQRQIAELLNGIGDIEARPNYTAILEPDQRKNHRDPSGTIPPQYRATLTTFDEKSGGDSLSREWEGVPCGTKRKICGAVGDVAGARRREAGGRCHDPTR</sequence>
<dbReference type="GO" id="GO:0006284">
    <property type="term" value="P:base-excision repair"/>
    <property type="evidence" value="ECO:0007669"/>
    <property type="project" value="TreeGrafter"/>
</dbReference>
<keyword evidence="7" id="KW-0378">Hydrolase</keyword>
<evidence type="ECO:0000256" key="11">
    <source>
        <dbReference type="SAM" id="MobiDB-lite"/>
    </source>
</evidence>
<reference evidence="13" key="1">
    <citation type="submission" date="2022-03" db="EMBL/GenBank/DDBJ databases">
        <authorList>
            <person name="Alioto T."/>
            <person name="Alioto T."/>
            <person name="Gomez Garrido J."/>
        </authorList>
    </citation>
    <scope>NUCLEOTIDE SEQUENCE</scope>
</reference>
<evidence type="ECO:0000256" key="10">
    <source>
        <dbReference type="SAM" id="Coils"/>
    </source>
</evidence>
<dbReference type="GO" id="GO:0003906">
    <property type="term" value="F:DNA-(apurinic or apyrimidinic site) endonuclease activity"/>
    <property type="evidence" value="ECO:0007669"/>
    <property type="project" value="TreeGrafter"/>
</dbReference>
<evidence type="ECO:0000256" key="4">
    <source>
        <dbReference type="ARBA" id="ARBA00012115"/>
    </source>
</evidence>
<comment type="catalytic activity">
    <reaction evidence="1">
        <text>Exonucleolytic cleavage in the 3'- to 5'-direction to yield nucleoside 5'-phosphates.</text>
        <dbReference type="EC" id="3.1.11.2"/>
    </reaction>
</comment>
<dbReference type="InterPro" id="IPR005135">
    <property type="entry name" value="Endo/exonuclease/phosphatase"/>
</dbReference>
<evidence type="ECO:0000259" key="12">
    <source>
        <dbReference type="Pfam" id="PF03372"/>
    </source>
</evidence>
<comment type="cofactor">
    <cofactor evidence="2">
        <name>Mg(2+)</name>
        <dbReference type="ChEBI" id="CHEBI:18420"/>
    </cofactor>
</comment>
<keyword evidence="5" id="KW-0479">Metal-binding</keyword>
<dbReference type="PANTHER" id="PTHR22748">
    <property type="entry name" value="AP ENDONUCLEASE"/>
    <property type="match status" value="1"/>
</dbReference>
<dbReference type="Proteomes" id="UP001295444">
    <property type="component" value="Chromosome 03"/>
</dbReference>
<dbReference type="Pfam" id="PF03372">
    <property type="entry name" value="Exo_endo_phos"/>
    <property type="match status" value="1"/>
</dbReference>
<keyword evidence="6" id="KW-0227">DNA damage</keyword>
<dbReference type="GO" id="GO:0005634">
    <property type="term" value="C:nucleus"/>
    <property type="evidence" value="ECO:0007669"/>
    <property type="project" value="TreeGrafter"/>
</dbReference>
<evidence type="ECO:0000256" key="8">
    <source>
        <dbReference type="ARBA" id="ARBA00022842"/>
    </source>
</evidence>
<evidence type="ECO:0000313" key="14">
    <source>
        <dbReference type="Proteomes" id="UP001295444"/>
    </source>
</evidence>
<dbReference type="Gene3D" id="3.60.10.10">
    <property type="entry name" value="Endonuclease/exonuclease/phosphatase"/>
    <property type="match status" value="1"/>
</dbReference>
<protein>
    <recommendedName>
        <fullName evidence="4">exodeoxyribonuclease III</fullName>
        <ecNumber evidence="4">3.1.11.2</ecNumber>
    </recommendedName>
</protein>
<evidence type="ECO:0000256" key="3">
    <source>
        <dbReference type="ARBA" id="ARBA00007092"/>
    </source>
</evidence>
<feature type="coiled-coil region" evidence="10">
    <location>
        <begin position="289"/>
        <end position="316"/>
    </location>
</feature>
<keyword evidence="10" id="KW-0175">Coiled coil</keyword>
<evidence type="ECO:0000256" key="2">
    <source>
        <dbReference type="ARBA" id="ARBA00001946"/>
    </source>
</evidence>
<dbReference type="PANTHER" id="PTHR22748:SF26">
    <property type="entry name" value="ENDONUCLEASE_EXONUCLEASE_PHOSPHATASE DOMAIN-CONTAINING PROTEIN"/>
    <property type="match status" value="1"/>
</dbReference>
<evidence type="ECO:0000256" key="1">
    <source>
        <dbReference type="ARBA" id="ARBA00000493"/>
    </source>
</evidence>
<dbReference type="GO" id="GO:0046872">
    <property type="term" value="F:metal ion binding"/>
    <property type="evidence" value="ECO:0007669"/>
    <property type="project" value="UniProtKB-KW"/>
</dbReference>
<accession>A0AAD1RNJ0</accession>
<comment type="similarity">
    <text evidence="3">Belongs to the DNA repair enzymes AP/ExoA family.</text>
</comment>
<organism evidence="13 14">
    <name type="scientific">Pelobates cultripes</name>
    <name type="common">Western spadefoot toad</name>
    <dbReference type="NCBI Taxonomy" id="61616"/>
    <lineage>
        <taxon>Eukaryota</taxon>
        <taxon>Metazoa</taxon>
        <taxon>Chordata</taxon>
        <taxon>Craniata</taxon>
        <taxon>Vertebrata</taxon>
        <taxon>Euteleostomi</taxon>
        <taxon>Amphibia</taxon>
        <taxon>Batrachia</taxon>
        <taxon>Anura</taxon>
        <taxon>Pelobatoidea</taxon>
        <taxon>Pelobatidae</taxon>
        <taxon>Pelobates</taxon>
    </lineage>
</organism>
<dbReference type="AlphaFoldDB" id="A0AAD1RNJ0"/>
<gene>
    <name evidence="13" type="ORF">PECUL_23A011690</name>
</gene>
<evidence type="ECO:0000256" key="9">
    <source>
        <dbReference type="ARBA" id="ARBA00023204"/>
    </source>
</evidence>
<evidence type="ECO:0000256" key="7">
    <source>
        <dbReference type="ARBA" id="ARBA00022801"/>
    </source>
</evidence>
<evidence type="ECO:0000256" key="6">
    <source>
        <dbReference type="ARBA" id="ARBA00022763"/>
    </source>
</evidence>
<name>A0AAD1RNJ0_PELCU</name>
<keyword evidence="14" id="KW-1185">Reference proteome</keyword>
<feature type="domain" description="Endonuclease/exonuclease/phosphatase" evidence="12">
    <location>
        <begin position="31"/>
        <end position="161"/>
    </location>
</feature>